<dbReference type="EMBL" id="JTAK01000001">
    <property type="protein sequence ID" value="KHO66401.1"/>
    <property type="molecule type" value="Genomic_DNA"/>
</dbReference>
<dbReference type="OrthoDB" id="9769613at2"/>
<dbReference type="Proteomes" id="UP000030980">
    <property type="component" value="Unassembled WGS sequence"/>
</dbReference>
<dbReference type="InterPro" id="IPR050245">
    <property type="entry name" value="PrsA_foldase"/>
</dbReference>
<dbReference type="InterPro" id="IPR046357">
    <property type="entry name" value="PPIase_dom_sf"/>
</dbReference>
<keyword evidence="5 7" id="KW-0413">Isomerase</keyword>
<comment type="caution">
    <text evidence="7">The sequence shown here is derived from an EMBL/GenBank/DDBJ whole genome shotgun (WGS) entry which is preliminary data.</text>
</comment>
<evidence type="ECO:0000259" key="6">
    <source>
        <dbReference type="PROSITE" id="PS50198"/>
    </source>
</evidence>
<dbReference type="Pfam" id="PF00639">
    <property type="entry name" value="Rotamase"/>
    <property type="match status" value="1"/>
</dbReference>
<protein>
    <recommendedName>
        <fullName evidence="3">peptidylprolyl isomerase</fullName>
        <ecNumber evidence="3">5.2.1.8</ecNumber>
    </recommendedName>
</protein>
<dbReference type="PROSITE" id="PS01096">
    <property type="entry name" value="PPIC_PPIASE_1"/>
    <property type="match status" value="1"/>
</dbReference>
<feature type="domain" description="PpiC" evidence="6">
    <location>
        <begin position="144"/>
        <end position="245"/>
    </location>
</feature>
<evidence type="ECO:0000256" key="1">
    <source>
        <dbReference type="ARBA" id="ARBA00000971"/>
    </source>
</evidence>
<keyword evidence="4 5" id="KW-0697">Rotamase</keyword>
<dbReference type="SUPFAM" id="SSF109998">
    <property type="entry name" value="Triger factor/SurA peptide-binding domain-like"/>
    <property type="match status" value="1"/>
</dbReference>
<proteinExistence type="inferred from homology"/>
<keyword evidence="8" id="KW-1185">Reference proteome</keyword>
<reference evidence="7 8" key="1">
    <citation type="submission" date="2014-11" db="EMBL/GenBank/DDBJ databases">
        <title>Genome sequence of Pseudomonas tuomuerensis JCM 14085.</title>
        <authorList>
            <person name="Shin S.-K."/>
            <person name="Yi H."/>
        </authorList>
    </citation>
    <scope>NUCLEOTIDE SEQUENCE [LARGE SCALE GENOMIC DNA]</scope>
    <source>
        <strain evidence="7 8">JCM 14085</strain>
    </source>
</reference>
<dbReference type="InterPro" id="IPR027304">
    <property type="entry name" value="Trigger_fact/SurA_dom_sf"/>
</dbReference>
<dbReference type="Gene3D" id="3.10.50.40">
    <property type="match status" value="1"/>
</dbReference>
<sequence length="301" mass="32634">MACGCGGSESGGGCGGQAHAEPVVQQMPEAVAPVELIASSDQEWPRIRVNGVVITPEAMAREIQYHPAPSRDDALYLACQALVVRELLRQRSAELGIPVAPVAGESEEEAATRELVQREVPVPQADESTCRQYYERNRARFASAPLVMARHILLACPPDDAEARSAGREQADALLAELRGAPHRFADLARAHSACPSKEQGGALGQISQGQTVPEFERQLLRLPVGLAAQPLASRYGFHLVEVEQRIEGRQLPYEAVAEAIRAELDQRVWQVAVAQYLRYLVGAADIQGIHLEGAETPLMQ</sequence>
<accession>A0A0B3BZ92</accession>
<comment type="catalytic activity">
    <reaction evidence="1">
        <text>[protein]-peptidylproline (omega=180) = [protein]-peptidylproline (omega=0)</text>
        <dbReference type="Rhea" id="RHEA:16237"/>
        <dbReference type="Rhea" id="RHEA-COMP:10747"/>
        <dbReference type="Rhea" id="RHEA-COMP:10748"/>
        <dbReference type="ChEBI" id="CHEBI:83833"/>
        <dbReference type="ChEBI" id="CHEBI:83834"/>
        <dbReference type="EC" id="5.2.1.8"/>
    </reaction>
</comment>
<dbReference type="PANTHER" id="PTHR47245:SF2">
    <property type="entry name" value="PEPTIDYL-PROLYL CIS-TRANS ISOMERASE HP_0175-RELATED"/>
    <property type="match status" value="1"/>
</dbReference>
<evidence type="ECO:0000256" key="2">
    <source>
        <dbReference type="ARBA" id="ARBA00007656"/>
    </source>
</evidence>
<organism evidence="7 8">
    <name type="scientific">Pseudomonas flexibilis</name>
    <dbReference type="NCBI Taxonomy" id="706570"/>
    <lineage>
        <taxon>Bacteria</taxon>
        <taxon>Pseudomonadati</taxon>
        <taxon>Pseudomonadota</taxon>
        <taxon>Gammaproteobacteria</taxon>
        <taxon>Pseudomonadales</taxon>
        <taxon>Pseudomonadaceae</taxon>
        <taxon>Pseudomonas</taxon>
    </lineage>
</organism>
<evidence type="ECO:0000256" key="5">
    <source>
        <dbReference type="PROSITE-ProRule" id="PRU00278"/>
    </source>
</evidence>
<evidence type="ECO:0000256" key="3">
    <source>
        <dbReference type="ARBA" id="ARBA00013194"/>
    </source>
</evidence>
<name>A0A0B3BZ92_9PSED</name>
<evidence type="ECO:0000313" key="8">
    <source>
        <dbReference type="Proteomes" id="UP000030980"/>
    </source>
</evidence>
<dbReference type="PANTHER" id="PTHR47245">
    <property type="entry name" value="PEPTIDYLPROLYL ISOMERASE"/>
    <property type="match status" value="1"/>
</dbReference>
<gene>
    <name evidence="7" type="ORF">PT85_02175</name>
</gene>
<dbReference type="InterPro" id="IPR000297">
    <property type="entry name" value="PPIase_PpiC"/>
</dbReference>
<dbReference type="EC" id="5.2.1.8" evidence="3"/>
<dbReference type="AlphaFoldDB" id="A0A0B3BZ92"/>
<dbReference type="STRING" id="706570.PT85_02175"/>
<dbReference type="SUPFAM" id="SSF54534">
    <property type="entry name" value="FKBP-like"/>
    <property type="match status" value="1"/>
</dbReference>
<evidence type="ECO:0000256" key="4">
    <source>
        <dbReference type="ARBA" id="ARBA00023110"/>
    </source>
</evidence>
<comment type="similarity">
    <text evidence="2">Belongs to the PpiC/parvulin rotamase family.</text>
</comment>
<dbReference type="PROSITE" id="PS50198">
    <property type="entry name" value="PPIC_PPIASE_2"/>
    <property type="match status" value="1"/>
</dbReference>
<evidence type="ECO:0000313" key="7">
    <source>
        <dbReference type="EMBL" id="KHO66401.1"/>
    </source>
</evidence>
<dbReference type="GO" id="GO:0003755">
    <property type="term" value="F:peptidyl-prolyl cis-trans isomerase activity"/>
    <property type="evidence" value="ECO:0007669"/>
    <property type="project" value="UniProtKB-KW"/>
</dbReference>
<dbReference type="RefSeq" id="WP_039605802.1">
    <property type="nucleotide sequence ID" value="NZ_FMUP01000012.1"/>
</dbReference>
<dbReference type="InterPro" id="IPR023058">
    <property type="entry name" value="PPIase_PpiC_CS"/>
</dbReference>